<accession>A0ABT0A1Y7</accession>
<feature type="region of interest" description="Disordered" evidence="1">
    <location>
        <begin position="496"/>
        <end position="520"/>
    </location>
</feature>
<gene>
    <name evidence="2" type="ORF">MQC88_03225</name>
</gene>
<sequence>MRAPKETPPAATEGAEETQPLSVELSAAPGDAHEAIRSSFSIPQPPGLLGELASYFYASARYPMLEGAMLGALGLMAGVAGRAFNFEGTGLNLYLLLLAESGRGKEDMARGIERVLDAVRERSSFADDFVGPRKFASGQALNRALTSNPCFLSIQSEFGLRLKELNDPRAPASTSELRLSLLDLYAKSGKGNTFRATAYADREKDTQIVKAPAISILGESTPGHVFDNLSFRDIEDGLLPRTLVIEVTGDRPPTNPTAYFPPPAQLVNRFADLVATVMQLGGLDPMPMEPRQIVTSEDGAKALEAIQAKFDADFNDKSRDVFDRALWNRAGLNIRRIAALVAVGCMPGQHSIPVIEREHVDWAYKFVEHCVGTLANQFREGMVGAGESRQEAELKKYVLEYFRMKPLQRQTKYGVPQKILYEGVVPLSYLRRRAKQCIAFNQDRRGVGMALNSILLAMCQTGALFKLDSHAALQRFGLRSEMYVLGDPEAYGLPAAKPAPRPTLAPRPVSNSAPIKFWSD</sequence>
<dbReference type="RefSeq" id="WP_243319186.1">
    <property type="nucleotide sequence ID" value="NZ_JALGCL010000001.1"/>
</dbReference>
<comment type="caution">
    <text evidence="2">The sequence shown here is derived from an EMBL/GenBank/DDBJ whole genome shotgun (WGS) entry which is preliminary data.</text>
</comment>
<organism evidence="2 3">
    <name type="scientific">Cognatiluteimonas sedimenti</name>
    <dbReference type="NCBI Taxonomy" id="2927791"/>
    <lineage>
        <taxon>Bacteria</taxon>
        <taxon>Pseudomonadati</taxon>
        <taxon>Pseudomonadota</taxon>
        <taxon>Gammaproteobacteria</taxon>
        <taxon>Lysobacterales</taxon>
        <taxon>Lysobacteraceae</taxon>
        <taxon>Cognatiluteimonas</taxon>
    </lineage>
</organism>
<dbReference type="Proteomes" id="UP001165423">
    <property type="component" value="Unassembled WGS sequence"/>
</dbReference>
<protein>
    <submittedName>
        <fullName evidence="2">YfjI family protein</fullName>
    </submittedName>
</protein>
<keyword evidence="3" id="KW-1185">Reference proteome</keyword>
<name>A0ABT0A1Y7_9GAMM</name>
<proteinExistence type="predicted"/>
<evidence type="ECO:0000313" key="3">
    <source>
        <dbReference type="Proteomes" id="UP001165423"/>
    </source>
</evidence>
<feature type="compositionally biased region" description="Low complexity" evidence="1">
    <location>
        <begin position="8"/>
        <end position="20"/>
    </location>
</feature>
<evidence type="ECO:0000313" key="2">
    <source>
        <dbReference type="EMBL" id="MCJ0824980.1"/>
    </source>
</evidence>
<dbReference type="EMBL" id="JALGCL010000001">
    <property type="protein sequence ID" value="MCJ0824980.1"/>
    <property type="molecule type" value="Genomic_DNA"/>
</dbReference>
<evidence type="ECO:0000256" key="1">
    <source>
        <dbReference type="SAM" id="MobiDB-lite"/>
    </source>
</evidence>
<reference evidence="2 3" key="1">
    <citation type="submission" date="2022-03" db="EMBL/GenBank/DDBJ databases">
        <title>Luteimonas soily sp. nov., a novel bacterium isolated from the soil.</title>
        <authorList>
            <person name="Zhang X."/>
        </authorList>
    </citation>
    <scope>NUCLEOTIDE SEQUENCE [LARGE SCALE GENOMIC DNA]</scope>
    <source>
        <strain evidence="2 3">50</strain>
    </source>
</reference>
<feature type="region of interest" description="Disordered" evidence="1">
    <location>
        <begin position="1"/>
        <end position="21"/>
    </location>
</feature>